<protein>
    <recommendedName>
        <fullName evidence="4">SAM domain-containing protein</fullName>
    </recommendedName>
</protein>
<dbReference type="AlphaFoldDB" id="A0A0D0EBQ2"/>
<feature type="compositionally biased region" description="Low complexity" evidence="1">
    <location>
        <begin position="34"/>
        <end position="48"/>
    </location>
</feature>
<reference evidence="3" key="2">
    <citation type="submission" date="2015-01" db="EMBL/GenBank/DDBJ databases">
        <title>Evolutionary Origins and Diversification of the Mycorrhizal Mutualists.</title>
        <authorList>
            <consortium name="DOE Joint Genome Institute"/>
            <consortium name="Mycorrhizal Genomics Consortium"/>
            <person name="Kohler A."/>
            <person name="Kuo A."/>
            <person name="Nagy L.G."/>
            <person name="Floudas D."/>
            <person name="Copeland A."/>
            <person name="Barry K.W."/>
            <person name="Cichocki N."/>
            <person name="Veneault-Fourrey C."/>
            <person name="LaButti K."/>
            <person name="Lindquist E.A."/>
            <person name="Lipzen A."/>
            <person name="Lundell T."/>
            <person name="Morin E."/>
            <person name="Murat C."/>
            <person name="Riley R."/>
            <person name="Ohm R."/>
            <person name="Sun H."/>
            <person name="Tunlid A."/>
            <person name="Henrissat B."/>
            <person name="Grigoriev I.V."/>
            <person name="Hibbett D.S."/>
            <person name="Martin F."/>
        </authorList>
    </citation>
    <scope>NUCLEOTIDE SEQUENCE [LARGE SCALE GENOMIC DNA]</scope>
    <source>
        <strain evidence="3">Ve08.2h10</strain>
    </source>
</reference>
<feature type="region of interest" description="Disordered" evidence="1">
    <location>
        <begin position="322"/>
        <end position="397"/>
    </location>
</feature>
<evidence type="ECO:0000313" key="2">
    <source>
        <dbReference type="EMBL" id="KIK98015.1"/>
    </source>
</evidence>
<feature type="compositionally biased region" description="Low complexity" evidence="1">
    <location>
        <begin position="325"/>
        <end position="346"/>
    </location>
</feature>
<organism evidence="2 3">
    <name type="scientific">Paxillus rubicundulus Ve08.2h10</name>
    <dbReference type="NCBI Taxonomy" id="930991"/>
    <lineage>
        <taxon>Eukaryota</taxon>
        <taxon>Fungi</taxon>
        <taxon>Dikarya</taxon>
        <taxon>Basidiomycota</taxon>
        <taxon>Agaricomycotina</taxon>
        <taxon>Agaricomycetes</taxon>
        <taxon>Agaricomycetidae</taxon>
        <taxon>Boletales</taxon>
        <taxon>Paxilineae</taxon>
        <taxon>Paxillaceae</taxon>
        <taxon>Paxillus</taxon>
    </lineage>
</organism>
<dbReference type="HOGENOM" id="CLU_020694_0_0_1"/>
<evidence type="ECO:0000256" key="1">
    <source>
        <dbReference type="SAM" id="MobiDB-lite"/>
    </source>
</evidence>
<feature type="non-terminal residue" evidence="2">
    <location>
        <position position="1"/>
    </location>
</feature>
<dbReference type="EMBL" id="KN824910">
    <property type="protein sequence ID" value="KIK98015.1"/>
    <property type="molecule type" value="Genomic_DNA"/>
</dbReference>
<name>A0A0D0EBQ2_9AGAM</name>
<evidence type="ECO:0008006" key="4">
    <source>
        <dbReference type="Google" id="ProtNLM"/>
    </source>
</evidence>
<feature type="compositionally biased region" description="Low complexity" evidence="1">
    <location>
        <begin position="92"/>
        <end position="110"/>
    </location>
</feature>
<dbReference type="Proteomes" id="UP000054538">
    <property type="component" value="Unassembled WGS sequence"/>
</dbReference>
<evidence type="ECO:0000313" key="3">
    <source>
        <dbReference type="Proteomes" id="UP000054538"/>
    </source>
</evidence>
<keyword evidence="3" id="KW-1185">Reference proteome</keyword>
<feature type="region of interest" description="Disordered" evidence="1">
    <location>
        <begin position="436"/>
        <end position="465"/>
    </location>
</feature>
<gene>
    <name evidence="2" type="ORF">PAXRUDRAFT_68227</name>
</gene>
<feature type="region of interest" description="Disordered" evidence="1">
    <location>
        <begin position="1"/>
        <end position="130"/>
    </location>
</feature>
<sequence>MASRPVSPAQPFSASKKHTSIQPNAHPYAIKTTSSALLSRSSSSPHSAQHTKHHYVPSSPTRPRHRHSSSLSLAESVSDEETRPPPLPTPPSFFSTSPSQESFHTSTTDDTTPRRTRAETLPAGAINPITDVIEDTNLSGDLPPNPKQWNTHQLSTYLSTSLREEDGLDDLGVEAVLYCVRERGFTGRELLTLTDADLATTSLTDSQRARLLGHSRTLRADVLRGRIYVDSYHSKEISDRSKDTYARSLRSVRSSPFHNDLYRSCVSSVDLFLPSSSDLSGEFPLPSAMSLHHSNAISEDSARRYRDLAYIRTRRRGNVKGLVDSWQRGSGRASRSGSESSVNGSDAESESSADEQSGAALHDEPSSPVETSSPAIMADSTILRNPPPPYTSLTAEDEDELTMEELLASSAPLQGARAWEADVGLGETVKHISIASVSPDPPLSQPAGLHDTGKGTGGRGRNARSQKRVVTAIFAGSPSA</sequence>
<reference evidence="2 3" key="1">
    <citation type="submission" date="2014-04" db="EMBL/GenBank/DDBJ databases">
        <authorList>
            <consortium name="DOE Joint Genome Institute"/>
            <person name="Kuo A."/>
            <person name="Kohler A."/>
            <person name="Jargeat P."/>
            <person name="Nagy L.G."/>
            <person name="Floudas D."/>
            <person name="Copeland A."/>
            <person name="Barry K.W."/>
            <person name="Cichocki N."/>
            <person name="Veneault-Fourrey C."/>
            <person name="LaButti K."/>
            <person name="Lindquist E.A."/>
            <person name="Lipzen A."/>
            <person name="Lundell T."/>
            <person name="Morin E."/>
            <person name="Murat C."/>
            <person name="Sun H."/>
            <person name="Tunlid A."/>
            <person name="Henrissat B."/>
            <person name="Grigoriev I.V."/>
            <person name="Hibbett D.S."/>
            <person name="Martin F."/>
            <person name="Nordberg H.P."/>
            <person name="Cantor M.N."/>
            <person name="Hua S.X."/>
        </authorList>
    </citation>
    <scope>NUCLEOTIDE SEQUENCE [LARGE SCALE GENOMIC DNA]</scope>
    <source>
        <strain evidence="2 3">Ve08.2h10</strain>
    </source>
</reference>
<dbReference type="OrthoDB" id="2425321at2759"/>
<accession>A0A0D0EBQ2</accession>
<dbReference type="InParanoid" id="A0A0D0EBQ2"/>
<proteinExistence type="predicted"/>